<dbReference type="InterPro" id="IPR054502">
    <property type="entry name" value="bHLH-TF_ACT-like_plant"/>
</dbReference>
<accession>A0ABD3KKH2</accession>
<evidence type="ECO:0000256" key="1">
    <source>
        <dbReference type="ARBA" id="ARBA00004123"/>
    </source>
</evidence>
<dbReference type="SMART" id="SM00353">
    <property type="entry name" value="HLH"/>
    <property type="match status" value="1"/>
</dbReference>
<dbReference type="InterPro" id="IPR011598">
    <property type="entry name" value="bHLH_dom"/>
</dbReference>
<comment type="subcellular location">
    <subcellularLocation>
        <location evidence="1 6">Nucleus</location>
    </subcellularLocation>
</comment>
<dbReference type="Pfam" id="PF22754">
    <property type="entry name" value="bHLH-TF_ACT-like_plant"/>
    <property type="match status" value="1"/>
</dbReference>
<comment type="caution">
    <text evidence="10">The sequence shown here is derived from an EMBL/GenBank/DDBJ whole genome shotgun (WGS) entry which is preliminary data.</text>
</comment>
<dbReference type="SUPFAM" id="SSF47459">
    <property type="entry name" value="HLH, helix-loop-helix DNA-binding domain"/>
    <property type="match status" value="1"/>
</dbReference>
<dbReference type="InterPro" id="IPR036638">
    <property type="entry name" value="HLH_DNA-bd_sf"/>
</dbReference>
<dbReference type="InterPro" id="IPR045084">
    <property type="entry name" value="AIB/MYC-like"/>
</dbReference>
<feature type="compositionally biased region" description="Low complexity" evidence="8">
    <location>
        <begin position="283"/>
        <end position="293"/>
    </location>
</feature>
<feature type="coiled-coil region" evidence="7">
    <location>
        <begin position="328"/>
        <end position="355"/>
    </location>
</feature>
<name>A0ABD3KKH2_EUCGL</name>
<evidence type="ECO:0000256" key="5">
    <source>
        <dbReference type="ARBA" id="ARBA00023242"/>
    </source>
</evidence>
<keyword evidence="2 6" id="KW-0805">Transcription regulation</keyword>
<evidence type="ECO:0000256" key="2">
    <source>
        <dbReference type="ARBA" id="ARBA00023015"/>
    </source>
</evidence>
<evidence type="ECO:0000313" key="10">
    <source>
        <dbReference type="EMBL" id="KAL3738396.1"/>
    </source>
</evidence>
<evidence type="ECO:0000259" key="9">
    <source>
        <dbReference type="PROSITE" id="PS50888"/>
    </source>
</evidence>
<evidence type="ECO:0000256" key="7">
    <source>
        <dbReference type="SAM" id="Coils"/>
    </source>
</evidence>
<dbReference type="GO" id="GO:0006355">
    <property type="term" value="P:regulation of DNA-templated transcription"/>
    <property type="evidence" value="ECO:0007669"/>
    <property type="project" value="UniProtKB-ARBA"/>
</dbReference>
<proteinExistence type="predicted"/>
<keyword evidence="5 6" id="KW-0539">Nucleus</keyword>
<dbReference type="GO" id="GO:0005634">
    <property type="term" value="C:nucleus"/>
    <property type="evidence" value="ECO:0007669"/>
    <property type="project" value="UniProtKB-SubCell"/>
</dbReference>
<evidence type="ECO:0000256" key="4">
    <source>
        <dbReference type="ARBA" id="ARBA00023163"/>
    </source>
</evidence>
<feature type="region of interest" description="Disordered" evidence="8">
    <location>
        <begin position="274"/>
        <end position="299"/>
    </location>
</feature>
<dbReference type="Proteomes" id="UP001634007">
    <property type="component" value="Unassembled WGS sequence"/>
</dbReference>
<dbReference type="Pfam" id="PF14215">
    <property type="entry name" value="bHLH-MYC_N"/>
    <property type="match status" value="1"/>
</dbReference>
<dbReference type="Pfam" id="PF00010">
    <property type="entry name" value="HLH"/>
    <property type="match status" value="1"/>
</dbReference>
<sequence>MRASLRTPSYASTSYIRETCWLELNNLFLMEELASCASSSLLFPFHHKASPTLQQIVHLILQTRTEEWIYFIFWRPSRDKHGCLVLTWADGHFQGTTRDPFTSKHTTKRVLEETQCLNDKFAHSSDIGDPEWYYIFSVARSYSSEHGLLGKAFRSGGHVWLNGEDRHELEMYECDERVKEARVYGIRSIACISIPNGSGVLELGSSEIIKEDWSLVHLTKCLFPSRFWNPPVDPRGENPSNEEAALVDASKRPFSKPVGTAYHNISKKSYRKKIVDDDDKESSLSPSLSGPLSHVEAERQRRDKMNQRFYALRSVVPNVSRMDKASLLADAVDYIKELRSRIDALESKLVKYERSSPKRLKSDRAVADVSETTSLLSNNSSTMASTTLAVPRLSEMAVEVKVLGPEAVVQVRSPNVGHPCARLMDVLEELGLAVQHASMSCVKGMMLQDVVIRTPVDCLVSDHSMRDAIRNRLCKL</sequence>
<evidence type="ECO:0000256" key="6">
    <source>
        <dbReference type="RuleBase" id="RU369104"/>
    </source>
</evidence>
<dbReference type="Gene3D" id="4.10.280.10">
    <property type="entry name" value="Helix-loop-helix DNA-binding domain"/>
    <property type="match status" value="1"/>
</dbReference>
<organism evidence="10 11">
    <name type="scientific">Eucalyptus globulus</name>
    <name type="common">Tasmanian blue gum</name>
    <dbReference type="NCBI Taxonomy" id="34317"/>
    <lineage>
        <taxon>Eukaryota</taxon>
        <taxon>Viridiplantae</taxon>
        <taxon>Streptophyta</taxon>
        <taxon>Embryophyta</taxon>
        <taxon>Tracheophyta</taxon>
        <taxon>Spermatophyta</taxon>
        <taxon>Magnoliopsida</taxon>
        <taxon>eudicotyledons</taxon>
        <taxon>Gunneridae</taxon>
        <taxon>Pentapetalae</taxon>
        <taxon>rosids</taxon>
        <taxon>malvids</taxon>
        <taxon>Myrtales</taxon>
        <taxon>Myrtaceae</taxon>
        <taxon>Myrtoideae</taxon>
        <taxon>Eucalypteae</taxon>
        <taxon>Eucalyptus</taxon>
    </lineage>
</organism>
<evidence type="ECO:0000256" key="8">
    <source>
        <dbReference type="SAM" id="MobiDB-lite"/>
    </source>
</evidence>
<keyword evidence="7" id="KW-0175">Coiled coil</keyword>
<keyword evidence="3" id="KW-0238">DNA-binding</keyword>
<reference evidence="10 11" key="1">
    <citation type="submission" date="2024-11" db="EMBL/GenBank/DDBJ databases">
        <title>Chromosome-level genome assembly of Eucalyptus globulus Labill. provides insights into its genome evolution.</title>
        <authorList>
            <person name="Li X."/>
        </authorList>
    </citation>
    <scope>NUCLEOTIDE SEQUENCE [LARGE SCALE GENOMIC DNA]</scope>
    <source>
        <strain evidence="10">CL2024</strain>
        <tissue evidence="10">Fresh tender leaves</tissue>
    </source>
</reference>
<keyword evidence="11" id="KW-1185">Reference proteome</keyword>
<protein>
    <recommendedName>
        <fullName evidence="6">Transcription factor</fullName>
        <shortName evidence="6">bHLH transcription factor</shortName>
    </recommendedName>
    <alternativeName>
        <fullName evidence="6">Basic helix-loop-helix protein</fullName>
    </alternativeName>
</protein>
<keyword evidence="4 6" id="KW-0804">Transcription</keyword>
<evidence type="ECO:0000256" key="3">
    <source>
        <dbReference type="ARBA" id="ARBA00023125"/>
    </source>
</evidence>
<dbReference type="AlphaFoldDB" id="A0ABD3KKH2"/>
<dbReference type="InterPro" id="IPR025610">
    <property type="entry name" value="MYC/MYB_N"/>
</dbReference>
<gene>
    <name evidence="10" type="ORF">ACJRO7_019862</name>
</gene>
<dbReference type="PANTHER" id="PTHR11514">
    <property type="entry name" value="MYC"/>
    <property type="match status" value="1"/>
</dbReference>
<feature type="domain" description="BHLH" evidence="9">
    <location>
        <begin position="289"/>
        <end position="338"/>
    </location>
</feature>
<dbReference type="PROSITE" id="PS50888">
    <property type="entry name" value="BHLH"/>
    <property type="match status" value="1"/>
</dbReference>
<evidence type="ECO:0000313" key="11">
    <source>
        <dbReference type="Proteomes" id="UP001634007"/>
    </source>
</evidence>
<dbReference type="EMBL" id="JBJKBG010000005">
    <property type="protein sequence ID" value="KAL3738396.1"/>
    <property type="molecule type" value="Genomic_DNA"/>
</dbReference>
<dbReference type="PANTHER" id="PTHR11514:SF115">
    <property type="entry name" value="TRANSCRIPTION FACTOR"/>
    <property type="match status" value="1"/>
</dbReference>